<reference evidence="1 2" key="1">
    <citation type="journal article" date="2021" name="Hortic Res">
        <title>High-quality reference genome and annotation aids understanding of berry development for evergreen blueberry (Vaccinium darrowii).</title>
        <authorList>
            <person name="Yu J."/>
            <person name="Hulse-Kemp A.M."/>
            <person name="Babiker E."/>
            <person name="Staton M."/>
        </authorList>
    </citation>
    <scope>NUCLEOTIDE SEQUENCE [LARGE SCALE GENOMIC DNA]</scope>
    <source>
        <strain evidence="2">cv. NJ 8807/NJ 8810</strain>
        <tissue evidence="1">Young leaf</tissue>
    </source>
</reference>
<proteinExistence type="predicted"/>
<keyword evidence="2" id="KW-1185">Reference proteome</keyword>
<accession>A0ACB7ZKV5</accession>
<comment type="caution">
    <text evidence="1">The sequence shown here is derived from an EMBL/GenBank/DDBJ whole genome shotgun (WGS) entry which is preliminary data.</text>
</comment>
<protein>
    <submittedName>
        <fullName evidence="1">Uncharacterized protein</fullName>
    </submittedName>
</protein>
<sequence>MALIEAAMVAARSSLSSPSQLQKNVRSIQSITLLLKRRLSREGQPSSAGGDIEDAGSGCSSRTRNRVFESLLHSWNRGYMTIHIHREKGQRQKEKPLKWKNGEATETVSGDCKRQAVIGASESKRSCSNF</sequence>
<gene>
    <name evidence="1" type="ORF">Vadar_022877</name>
</gene>
<organism evidence="1 2">
    <name type="scientific">Vaccinium darrowii</name>
    <dbReference type="NCBI Taxonomy" id="229202"/>
    <lineage>
        <taxon>Eukaryota</taxon>
        <taxon>Viridiplantae</taxon>
        <taxon>Streptophyta</taxon>
        <taxon>Embryophyta</taxon>
        <taxon>Tracheophyta</taxon>
        <taxon>Spermatophyta</taxon>
        <taxon>Magnoliopsida</taxon>
        <taxon>eudicotyledons</taxon>
        <taxon>Gunneridae</taxon>
        <taxon>Pentapetalae</taxon>
        <taxon>asterids</taxon>
        <taxon>Ericales</taxon>
        <taxon>Ericaceae</taxon>
        <taxon>Vaccinioideae</taxon>
        <taxon>Vaccinieae</taxon>
        <taxon>Vaccinium</taxon>
    </lineage>
</organism>
<dbReference type="Proteomes" id="UP000828048">
    <property type="component" value="Chromosome 9"/>
</dbReference>
<dbReference type="EMBL" id="CM037159">
    <property type="protein sequence ID" value="KAH7866626.1"/>
    <property type="molecule type" value="Genomic_DNA"/>
</dbReference>
<name>A0ACB7ZKV5_9ERIC</name>
<evidence type="ECO:0000313" key="2">
    <source>
        <dbReference type="Proteomes" id="UP000828048"/>
    </source>
</evidence>
<evidence type="ECO:0000313" key="1">
    <source>
        <dbReference type="EMBL" id="KAH7866626.1"/>
    </source>
</evidence>